<protein>
    <submittedName>
        <fullName evidence="5">Peptidase M20</fullName>
    </submittedName>
</protein>
<dbReference type="InterPro" id="IPR011650">
    <property type="entry name" value="Peptidase_M20_dimer"/>
</dbReference>
<dbReference type="PANTHER" id="PTHR43270:SF4">
    <property type="entry name" value="CARNOSINE DIPEPTIDASE 2, ISOFORM A"/>
    <property type="match status" value="1"/>
</dbReference>
<dbReference type="CDD" id="cd05682">
    <property type="entry name" value="M20_dipept_dapE"/>
    <property type="match status" value="1"/>
</dbReference>
<dbReference type="InParanoid" id="C7R9B8"/>
<dbReference type="OrthoDB" id="9761532at2"/>
<dbReference type="InterPro" id="IPR002933">
    <property type="entry name" value="Peptidase_M20"/>
</dbReference>
<dbReference type="Gene3D" id="3.30.70.360">
    <property type="match status" value="1"/>
</dbReference>
<dbReference type="Gene3D" id="3.40.630.10">
    <property type="entry name" value="Zn peptidases"/>
    <property type="match status" value="1"/>
</dbReference>
<evidence type="ECO:0000256" key="2">
    <source>
        <dbReference type="ARBA" id="ARBA00022723"/>
    </source>
</evidence>
<keyword evidence="1" id="KW-0645">Protease</keyword>
<name>C7R9B8_KANKD</name>
<evidence type="ECO:0000313" key="5">
    <source>
        <dbReference type="EMBL" id="ACV26009.1"/>
    </source>
</evidence>
<dbReference type="GO" id="GO:0008233">
    <property type="term" value="F:peptidase activity"/>
    <property type="evidence" value="ECO:0007669"/>
    <property type="project" value="UniProtKB-KW"/>
</dbReference>
<dbReference type="GO" id="GO:0006508">
    <property type="term" value="P:proteolysis"/>
    <property type="evidence" value="ECO:0007669"/>
    <property type="project" value="UniProtKB-KW"/>
</dbReference>
<dbReference type="EMBL" id="CP001707">
    <property type="protein sequence ID" value="ACV26009.1"/>
    <property type="molecule type" value="Genomic_DNA"/>
</dbReference>
<organism evidence="5 6">
    <name type="scientific">Kangiella koreensis (strain DSM 16069 / JCM 12317 / KCTC 12182 / SW-125)</name>
    <dbReference type="NCBI Taxonomy" id="523791"/>
    <lineage>
        <taxon>Bacteria</taxon>
        <taxon>Pseudomonadati</taxon>
        <taxon>Pseudomonadota</taxon>
        <taxon>Gammaproteobacteria</taxon>
        <taxon>Kangiellales</taxon>
        <taxon>Kangiellaceae</taxon>
        <taxon>Kangiella</taxon>
    </lineage>
</organism>
<dbReference type="AlphaFoldDB" id="C7R9B8"/>
<sequence>MNTQQAQEFIDKKWDDEIVPELVEYIKIPNKSPHFDPKWDEHGYMEQAVQQIAKWCDAQDIPNKTLEIVRIEGRTPIIFMEIAASDGTNNPEDDTILMYGHLDKQPEMSGWEEGLGPWIPVIRDDKLYGRGGADDGYAAYASLTALMAIQKQGLPHARTVVIIEACEESGSYDLPYYIDQLRDRIGEPSLVICLDSGAGNYEQLWCTMSLRGMTSGTLKVDVLREGIHSGMGSGVVPSSFRIIRQLLNRLEDDKSGRLLPKEFYADIPHQRLEQTLKVAEVLGDGIVEAYPFVEGVEPMAENNFERLLNRNWRPALSYTGIAGMPEIENAGNVLRPTTSIKLSLRLPPTANSKKATEALTKILTENPPSGAKVSFESDQDGNGWNAPDVAPWLAESLERGSEKVYGKPAMYMGEGGTIPFMGMLGEKFPEAQFMITGVLGPNSNAHGPNEFLHIPFAKKLTTCVSQVIVDHFNRK</sequence>
<reference evidence="5 6" key="1">
    <citation type="journal article" date="2009" name="Stand. Genomic Sci.">
        <title>Complete genome sequence of Kangiella koreensis type strain (SW-125).</title>
        <authorList>
            <person name="Han C."/>
            <person name="Sikorski J."/>
            <person name="Lapidus A."/>
            <person name="Nolan M."/>
            <person name="Glavina Del Rio T."/>
            <person name="Tice H."/>
            <person name="Cheng J.F."/>
            <person name="Lucas S."/>
            <person name="Chen F."/>
            <person name="Copeland A."/>
            <person name="Ivanova N."/>
            <person name="Mavromatis K."/>
            <person name="Ovchinnikova G."/>
            <person name="Pati A."/>
            <person name="Bruce D."/>
            <person name="Goodwin L."/>
            <person name="Pitluck S."/>
            <person name="Chen A."/>
            <person name="Palaniappan K."/>
            <person name="Land M."/>
            <person name="Hauser L."/>
            <person name="Chang Y.J."/>
            <person name="Jeffries C.D."/>
            <person name="Chain P."/>
            <person name="Saunders E."/>
            <person name="Brettin T."/>
            <person name="Goker M."/>
            <person name="Tindall B.J."/>
            <person name="Bristow J."/>
            <person name="Eisen J.A."/>
            <person name="Markowitz V."/>
            <person name="Hugenholtz P."/>
            <person name="Kyrpides N.C."/>
            <person name="Klenk H.P."/>
            <person name="Detter J.C."/>
        </authorList>
    </citation>
    <scope>NUCLEOTIDE SEQUENCE [LARGE SCALE GENOMIC DNA]</scope>
    <source>
        <strain evidence="6">DSM 16069 / KCTC 12182 / SW-125</strain>
    </source>
</reference>
<dbReference type="PANTHER" id="PTHR43270">
    <property type="entry name" value="BETA-ALA-HIS DIPEPTIDASE"/>
    <property type="match status" value="1"/>
</dbReference>
<keyword evidence="2" id="KW-0479">Metal-binding</keyword>
<dbReference type="SUPFAM" id="SSF53187">
    <property type="entry name" value="Zn-dependent exopeptidases"/>
    <property type="match status" value="1"/>
</dbReference>
<evidence type="ECO:0000256" key="3">
    <source>
        <dbReference type="ARBA" id="ARBA00022801"/>
    </source>
</evidence>
<feature type="domain" description="Peptidase M20 dimerisation" evidence="4">
    <location>
        <begin position="210"/>
        <end position="369"/>
    </location>
</feature>
<evidence type="ECO:0000313" key="6">
    <source>
        <dbReference type="Proteomes" id="UP000001231"/>
    </source>
</evidence>
<dbReference type="eggNOG" id="COG0624">
    <property type="taxonomic scope" value="Bacteria"/>
</dbReference>
<gene>
    <name evidence="5" type="ordered locus">Kkor_0589</name>
</gene>
<dbReference type="Pfam" id="PF07687">
    <property type="entry name" value="M20_dimer"/>
    <property type="match status" value="1"/>
</dbReference>
<evidence type="ECO:0000256" key="1">
    <source>
        <dbReference type="ARBA" id="ARBA00022670"/>
    </source>
</evidence>
<keyword evidence="6" id="KW-1185">Reference proteome</keyword>
<dbReference type="KEGG" id="kko:Kkor_0589"/>
<keyword evidence="3" id="KW-0378">Hydrolase</keyword>
<proteinExistence type="predicted"/>
<accession>C7R9B8</accession>
<dbReference type="Pfam" id="PF01546">
    <property type="entry name" value="Peptidase_M20"/>
    <property type="match status" value="1"/>
</dbReference>
<dbReference type="STRING" id="523791.Kkor_0589"/>
<dbReference type="RefSeq" id="WP_012800523.1">
    <property type="nucleotide sequence ID" value="NC_013166.1"/>
</dbReference>
<dbReference type="Proteomes" id="UP000001231">
    <property type="component" value="Chromosome"/>
</dbReference>
<evidence type="ECO:0000259" key="4">
    <source>
        <dbReference type="Pfam" id="PF07687"/>
    </source>
</evidence>
<dbReference type="MEROPS" id="M20.A18"/>
<dbReference type="GO" id="GO:0046872">
    <property type="term" value="F:metal ion binding"/>
    <property type="evidence" value="ECO:0007669"/>
    <property type="project" value="UniProtKB-KW"/>
</dbReference>
<dbReference type="HOGENOM" id="CLU_029469_0_0_6"/>
<dbReference type="InterPro" id="IPR051458">
    <property type="entry name" value="Cyt/Met_Dipeptidase"/>
</dbReference>